<dbReference type="PANTHER" id="PTHR38811:SF1">
    <property type="entry name" value="UPF0284 PROTEIN SLL1500"/>
    <property type="match status" value="1"/>
</dbReference>
<dbReference type="CDD" id="cd02439">
    <property type="entry name" value="DMB-PRT_CobT"/>
    <property type="match status" value="1"/>
</dbReference>
<dbReference type="NCBIfam" id="NF003372">
    <property type="entry name" value="PRK04447.1-5"/>
    <property type="match status" value="1"/>
</dbReference>
<dbReference type="HAMAP" id="MF_01086">
    <property type="entry name" value="UPF0284"/>
    <property type="match status" value="1"/>
</dbReference>
<name>A0A371NDC1_9EURY</name>
<accession>A0A371NDC1</accession>
<sequence>MEMFDGLKIYGSGNYLEGVTDRDSLFICAVATTETSRIPGITGAGASPELTEYTPAADVELIVHDAPRCLPEIPQTIVEGEAAPTPAVITKAALELAEVPFMVADAGASVKPDVPYININSEPGGDIRTGRAVTEPQRIYERGLMVGRTLSSLTEHLVVGESTPAGTTTALGVLTALGYDADFRVSASMPHNPHDLKREVVMAGLSNAGIEKGDCSREPFRAVEAVGDPMIPAVAGICMGSTVPVTLAGGTQMTAVCALMRAIDPDFDFSDTAIATTIFVAEDSTSDINRIAEQIGDIDIYAVDPDFGSASHRGLHEYLNGSVKEGVGAGGAMLLALLHGIPVEMVRERIEELCNTILA</sequence>
<reference evidence="2 3" key="1">
    <citation type="submission" date="2018-07" db="EMBL/GenBank/DDBJ databases">
        <title>Genomic Encyclopedia of Type Strains, Phase IV (KMG-IV): sequencing the most valuable type-strain genomes for metagenomic binning, comparative biology and taxonomic classification.</title>
        <authorList>
            <person name="Goeker M."/>
        </authorList>
    </citation>
    <scope>NUCLEOTIDE SEQUENCE [LARGE SCALE GENOMIC DNA]</scope>
    <source>
        <strain evidence="2 3">DSM 7466</strain>
    </source>
</reference>
<keyword evidence="3" id="KW-1185">Reference proteome</keyword>
<comment type="caution">
    <text evidence="2">The sequence shown here is derived from an EMBL/GenBank/DDBJ whole genome shotgun (WGS) entry which is preliminary data.</text>
</comment>
<dbReference type="PANTHER" id="PTHR38811">
    <property type="match status" value="1"/>
</dbReference>
<evidence type="ECO:0000256" key="1">
    <source>
        <dbReference type="HAMAP-Rule" id="MF_01086"/>
    </source>
</evidence>
<dbReference type="Proteomes" id="UP000256864">
    <property type="component" value="Unassembled WGS sequence"/>
</dbReference>
<proteinExistence type="inferred from homology"/>
<dbReference type="GO" id="GO:0008939">
    <property type="term" value="F:nicotinate-nucleotide-dimethylbenzimidazole phosphoribosyltransferase activity"/>
    <property type="evidence" value="ECO:0007669"/>
    <property type="project" value="InterPro"/>
</dbReference>
<dbReference type="InterPro" id="IPR003200">
    <property type="entry name" value="Nict_dMeBzImd_PRibTrfase"/>
</dbReference>
<dbReference type="NCBIfam" id="TIGR00303">
    <property type="entry name" value="nicotinate mononucleotide-dependent phosphoribosyltransferase CobT"/>
    <property type="match status" value="1"/>
</dbReference>
<dbReference type="AlphaFoldDB" id="A0A371NDC1"/>
<organism evidence="2 3">
    <name type="scientific">Methanothermobacter defluvii</name>
    <dbReference type="NCBI Taxonomy" id="49339"/>
    <lineage>
        <taxon>Archaea</taxon>
        <taxon>Methanobacteriati</taxon>
        <taxon>Methanobacteriota</taxon>
        <taxon>Methanomada group</taxon>
        <taxon>Methanobacteria</taxon>
        <taxon>Methanobacteriales</taxon>
        <taxon>Methanobacteriaceae</taxon>
        <taxon>Methanothermobacter</taxon>
    </lineage>
</organism>
<dbReference type="SUPFAM" id="SSF52733">
    <property type="entry name" value="Nicotinate mononucleotide:5,6-dimethylbenzimidazole phosphoribosyltransferase (CobT)"/>
    <property type="match status" value="1"/>
</dbReference>
<evidence type="ECO:0000313" key="2">
    <source>
        <dbReference type="EMBL" id="REE26502.1"/>
    </source>
</evidence>
<dbReference type="EMBL" id="QREL01000002">
    <property type="protein sequence ID" value="REE26502.1"/>
    <property type="molecule type" value="Genomic_DNA"/>
</dbReference>
<dbReference type="InterPro" id="IPR036087">
    <property type="entry name" value="Nict_dMeBzImd_PRibTrfase_sf"/>
</dbReference>
<dbReference type="InterPro" id="IPR002805">
    <property type="entry name" value="Nict_dMeBzImd_PRibTrfase_arc"/>
</dbReference>
<gene>
    <name evidence="2" type="ORF">C7452_1473</name>
</gene>
<evidence type="ECO:0000313" key="3">
    <source>
        <dbReference type="Proteomes" id="UP000256864"/>
    </source>
</evidence>
<protein>
    <recommendedName>
        <fullName evidence="1">UPF0284 protein C7452_1473</fullName>
    </recommendedName>
</protein>
<comment type="similarity">
    <text evidence="1">Belongs to the UPF0284 family.</text>
</comment>
<dbReference type="Gene3D" id="3.40.50.10210">
    <property type="match status" value="1"/>
</dbReference>